<protein>
    <submittedName>
        <fullName evidence="1">Uncharacterized protein</fullName>
    </submittedName>
</protein>
<organism evidence="1 2">
    <name type="scientific">Datura stramonium</name>
    <name type="common">Jimsonweed</name>
    <name type="synonym">Common thornapple</name>
    <dbReference type="NCBI Taxonomy" id="4076"/>
    <lineage>
        <taxon>Eukaryota</taxon>
        <taxon>Viridiplantae</taxon>
        <taxon>Streptophyta</taxon>
        <taxon>Embryophyta</taxon>
        <taxon>Tracheophyta</taxon>
        <taxon>Spermatophyta</taxon>
        <taxon>Magnoliopsida</taxon>
        <taxon>eudicotyledons</taxon>
        <taxon>Gunneridae</taxon>
        <taxon>Pentapetalae</taxon>
        <taxon>asterids</taxon>
        <taxon>lamiids</taxon>
        <taxon>Solanales</taxon>
        <taxon>Solanaceae</taxon>
        <taxon>Solanoideae</taxon>
        <taxon>Datureae</taxon>
        <taxon>Datura</taxon>
    </lineage>
</organism>
<dbReference type="EMBL" id="JACEIK010010579">
    <property type="protein sequence ID" value="MCE3215253.1"/>
    <property type="molecule type" value="Genomic_DNA"/>
</dbReference>
<feature type="non-terminal residue" evidence="1">
    <location>
        <position position="56"/>
    </location>
</feature>
<name>A0ABS8WT68_DATST</name>
<accession>A0ABS8WT68</accession>
<keyword evidence="2" id="KW-1185">Reference proteome</keyword>
<gene>
    <name evidence="1" type="ORF">HAX54_001459</name>
</gene>
<feature type="non-terminal residue" evidence="1">
    <location>
        <position position="1"/>
    </location>
</feature>
<dbReference type="Proteomes" id="UP000823775">
    <property type="component" value="Unassembled WGS sequence"/>
</dbReference>
<evidence type="ECO:0000313" key="1">
    <source>
        <dbReference type="EMBL" id="MCE3215253.1"/>
    </source>
</evidence>
<evidence type="ECO:0000313" key="2">
    <source>
        <dbReference type="Proteomes" id="UP000823775"/>
    </source>
</evidence>
<comment type="caution">
    <text evidence="1">The sequence shown here is derived from an EMBL/GenBank/DDBJ whole genome shotgun (WGS) entry which is preliminary data.</text>
</comment>
<proteinExistence type="predicted"/>
<reference evidence="1 2" key="1">
    <citation type="journal article" date="2021" name="BMC Genomics">
        <title>Datura genome reveals duplications of psychoactive alkaloid biosynthetic genes and high mutation rate following tissue culture.</title>
        <authorList>
            <person name="Rajewski A."/>
            <person name="Carter-House D."/>
            <person name="Stajich J."/>
            <person name="Litt A."/>
        </authorList>
    </citation>
    <scope>NUCLEOTIDE SEQUENCE [LARGE SCALE GENOMIC DNA]</scope>
    <source>
        <strain evidence="1">AR-01</strain>
    </source>
</reference>
<sequence length="56" mass="6002">SKVYELPPKRAGWCGTVNRVHVGSSILVGSAEPTIQLSRVHGRFFALGSQQVADPP</sequence>